<dbReference type="InterPro" id="IPR036271">
    <property type="entry name" value="Tet_transcr_reg_TetR-rel_C_sf"/>
</dbReference>
<dbReference type="SUPFAM" id="SSF48498">
    <property type="entry name" value="Tetracyclin repressor-like, C-terminal domain"/>
    <property type="match status" value="1"/>
</dbReference>
<organism evidence="5 6">
    <name type="scientific">Rhizobium calliandrae</name>
    <dbReference type="NCBI Taxonomy" id="1312182"/>
    <lineage>
        <taxon>Bacteria</taxon>
        <taxon>Pseudomonadati</taxon>
        <taxon>Pseudomonadota</taxon>
        <taxon>Alphaproteobacteria</taxon>
        <taxon>Hyphomicrobiales</taxon>
        <taxon>Rhizobiaceae</taxon>
        <taxon>Rhizobium/Agrobacterium group</taxon>
        <taxon>Rhizobium</taxon>
    </lineage>
</organism>
<evidence type="ECO:0000256" key="3">
    <source>
        <dbReference type="SAM" id="MobiDB-lite"/>
    </source>
</evidence>
<dbReference type="PANTHER" id="PTHR30055:SF146">
    <property type="entry name" value="HTH-TYPE TRANSCRIPTIONAL DUAL REGULATOR CECR"/>
    <property type="match status" value="1"/>
</dbReference>
<gene>
    <name evidence="5" type="ORF">PY650_34315</name>
</gene>
<proteinExistence type="predicted"/>
<dbReference type="PROSITE" id="PS50977">
    <property type="entry name" value="HTH_TETR_2"/>
    <property type="match status" value="1"/>
</dbReference>
<keyword evidence="1 2" id="KW-0238">DNA-binding</keyword>
<dbReference type="Gene3D" id="1.10.357.10">
    <property type="entry name" value="Tetracycline Repressor, domain 2"/>
    <property type="match status" value="1"/>
</dbReference>
<name>A0ABT7KPL5_9HYPH</name>
<dbReference type="SUPFAM" id="SSF46689">
    <property type="entry name" value="Homeodomain-like"/>
    <property type="match status" value="1"/>
</dbReference>
<dbReference type="InterPro" id="IPR050109">
    <property type="entry name" value="HTH-type_TetR-like_transc_reg"/>
</dbReference>
<dbReference type="EMBL" id="JARFYN010000089">
    <property type="protein sequence ID" value="MDL2410566.1"/>
    <property type="molecule type" value="Genomic_DNA"/>
</dbReference>
<dbReference type="InterPro" id="IPR039536">
    <property type="entry name" value="TetR_C_Proteobacteria"/>
</dbReference>
<feature type="domain" description="HTH tetR-type" evidence="4">
    <location>
        <begin position="18"/>
        <end position="78"/>
    </location>
</feature>
<dbReference type="Gene3D" id="1.10.10.60">
    <property type="entry name" value="Homeodomain-like"/>
    <property type="match status" value="1"/>
</dbReference>
<dbReference type="InterPro" id="IPR001647">
    <property type="entry name" value="HTH_TetR"/>
</dbReference>
<sequence length="224" mass="25314">MDASNRNSNEAGPKARHGGSREAIIKAAGRLFLERGFGFVSMDDLAKASDVARRTLYNQFATKEDIFREMLRRVSGQFEDALPPGIETHGDVEDVLRLVAGLILDAHKQPEYCGFLRMVVADSRQFPWIAEEFAAVMDPQTERLVQYLADQTARGVLDCQKPVLAAHQFMGMLNEMSLWPWMIGRESFPFADKDVIDETIRMFLLRYGRPQLAPPQRVHQTGAD</sequence>
<dbReference type="Proteomes" id="UP001172630">
    <property type="component" value="Unassembled WGS sequence"/>
</dbReference>
<dbReference type="PANTHER" id="PTHR30055">
    <property type="entry name" value="HTH-TYPE TRANSCRIPTIONAL REGULATOR RUTR"/>
    <property type="match status" value="1"/>
</dbReference>
<dbReference type="Pfam" id="PF14246">
    <property type="entry name" value="TetR_C_7"/>
    <property type="match status" value="1"/>
</dbReference>
<feature type="DNA-binding region" description="H-T-H motif" evidence="2">
    <location>
        <begin position="41"/>
        <end position="60"/>
    </location>
</feature>
<feature type="compositionally biased region" description="Polar residues" evidence="3">
    <location>
        <begin position="1"/>
        <end position="10"/>
    </location>
</feature>
<evidence type="ECO:0000256" key="1">
    <source>
        <dbReference type="ARBA" id="ARBA00023125"/>
    </source>
</evidence>
<accession>A0ABT7KPL5</accession>
<protein>
    <submittedName>
        <fullName evidence="5">TetR/AcrR family transcriptional regulator</fullName>
    </submittedName>
</protein>
<evidence type="ECO:0000256" key="2">
    <source>
        <dbReference type="PROSITE-ProRule" id="PRU00335"/>
    </source>
</evidence>
<evidence type="ECO:0000259" key="4">
    <source>
        <dbReference type="PROSITE" id="PS50977"/>
    </source>
</evidence>
<dbReference type="RefSeq" id="WP_285884474.1">
    <property type="nucleotide sequence ID" value="NZ_JARFYN010000089.1"/>
</dbReference>
<dbReference type="InterPro" id="IPR009057">
    <property type="entry name" value="Homeodomain-like_sf"/>
</dbReference>
<keyword evidence="6" id="KW-1185">Reference proteome</keyword>
<evidence type="ECO:0000313" key="6">
    <source>
        <dbReference type="Proteomes" id="UP001172630"/>
    </source>
</evidence>
<comment type="caution">
    <text evidence="5">The sequence shown here is derived from an EMBL/GenBank/DDBJ whole genome shotgun (WGS) entry which is preliminary data.</text>
</comment>
<evidence type="ECO:0000313" key="5">
    <source>
        <dbReference type="EMBL" id="MDL2410566.1"/>
    </source>
</evidence>
<reference evidence="5" key="1">
    <citation type="submission" date="2023-06" db="EMBL/GenBank/DDBJ databases">
        <title>Phylogenetic Diversity of Rhizobium strains.</title>
        <authorList>
            <person name="Moura F.T."/>
            <person name="Helene L.C.F."/>
            <person name="Hungria M."/>
        </authorList>
    </citation>
    <scope>NUCLEOTIDE SEQUENCE</scope>
    <source>
        <strain evidence="5">CCGE524</strain>
    </source>
</reference>
<feature type="region of interest" description="Disordered" evidence="3">
    <location>
        <begin position="1"/>
        <end position="20"/>
    </location>
</feature>
<dbReference type="PRINTS" id="PR00455">
    <property type="entry name" value="HTHTETR"/>
</dbReference>
<dbReference type="Pfam" id="PF00440">
    <property type="entry name" value="TetR_N"/>
    <property type="match status" value="1"/>
</dbReference>